<feature type="domain" description="Anti sigma-E protein RseA N-terminal" evidence="3">
    <location>
        <begin position="8"/>
        <end position="84"/>
    </location>
</feature>
<feature type="compositionally biased region" description="Polar residues" evidence="1">
    <location>
        <begin position="163"/>
        <end position="175"/>
    </location>
</feature>
<proteinExistence type="predicted"/>
<feature type="region of interest" description="Disordered" evidence="1">
    <location>
        <begin position="151"/>
        <end position="177"/>
    </location>
</feature>
<dbReference type="RefSeq" id="WP_186902392.1">
    <property type="nucleotide sequence ID" value="NZ_JACOGD010000001.1"/>
</dbReference>
<name>A0ABR7A0U0_9BURK</name>
<evidence type="ECO:0000256" key="2">
    <source>
        <dbReference type="SAM" id="Phobius"/>
    </source>
</evidence>
<keyword evidence="2" id="KW-1133">Transmembrane helix</keyword>
<evidence type="ECO:0000256" key="1">
    <source>
        <dbReference type="SAM" id="MobiDB-lite"/>
    </source>
</evidence>
<dbReference type="Pfam" id="PF03872">
    <property type="entry name" value="RseA_N"/>
    <property type="match status" value="1"/>
</dbReference>
<keyword evidence="2" id="KW-0472">Membrane</keyword>
<evidence type="ECO:0000313" key="5">
    <source>
        <dbReference type="Proteomes" id="UP000654304"/>
    </source>
</evidence>
<dbReference type="CDD" id="cd16328">
    <property type="entry name" value="RseA_N"/>
    <property type="match status" value="1"/>
</dbReference>
<keyword evidence="2" id="KW-0812">Transmembrane</keyword>
<dbReference type="EMBL" id="JACOGD010000001">
    <property type="protein sequence ID" value="MBC3930529.1"/>
    <property type="molecule type" value="Genomic_DNA"/>
</dbReference>
<dbReference type="InterPro" id="IPR005572">
    <property type="entry name" value="Anti-sigma_E_RseA_N"/>
</dbReference>
<dbReference type="Proteomes" id="UP000654304">
    <property type="component" value="Unassembled WGS sequence"/>
</dbReference>
<dbReference type="InterPro" id="IPR052383">
    <property type="entry name" value="Anti-sigma-E_RseA-like"/>
</dbReference>
<accession>A0ABR7A0U0</accession>
<dbReference type="PANTHER" id="PTHR38104">
    <property type="match status" value="1"/>
</dbReference>
<organism evidence="4 5">
    <name type="scientific">Undibacterium curvum</name>
    <dbReference type="NCBI Taxonomy" id="2762294"/>
    <lineage>
        <taxon>Bacteria</taxon>
        <taxon>Pseudomonadati</taxon>
        <taxon>Pseudomonadota</taxon>
        <taxon>Betaproteobacteria</taxon>
        <taxon>Burkholderiales</taxon>
        <taxon>Oxalobacteraceae</taxon>
        <taxon>Undibacterium</taxon>
    </lineage>
</organism>
<dbReference type="InterPro" id="IPR036147">
    <property type="entry name" value="Anti-sigma_E_RseA_N_sf"/>
</dbReference>
<feature type="transmembrane region" description="Helical" evidence="2">
    <location>
        <begin position="102"/>
        <end position="124"/>
    </location>
</feature>
<protein>
    <submittedName>
        <fullName evidence="4">Sigma-E factor negative regulatory protein</fullName>
    </submittedName>
</protein>
<dbReference type="SUPFAM" id="SSF89069">
    <property type="entry name" value="N-terminal, cytoplasmic domain of anti-sigmaE factor RseA"/>
    <property type="match status" value="1"/>
</dbReference>
<sequence length="217" mass="23230">MMMKNTTQQENLSALMDGEIDDAQLEAAIAELIASDDKTNWDIYHQIGDVLRSDDLAQPMSADFTARFAARFESEPVLLVPALHQRPADAGKSGLRQSLLRSYAGVAGIAAAAMLALVITPKLLQPAAVTEQTPLARNSTPELQLASARVRTSATPPVAASDSAEQTAKTANGNQMDMLRDPRIDSYLIAHQRFSPAISSGAQYVTRANVVTPAAEK</sequence>
<keyword evidence="5" id="KW-1185">Reference proteome</keyword>
<evidence type="ECO:0000259" key="3">
    <source>
        <dbReference type="Pfam" id="PF03872"/>
    </source>
</evidence>
<dbReference type="Gene3D" id="1.10.10.880">
    <property type="entry name" value="Anti sigma-E protein RseA, N-terminal domain"/>
    <property type="match status" value="1"/>
</dbReference>
<evidence type="ECO:0000313" key="4">
    <source>
        <dbReference type="EMBL" id="MBC3930529.1"/>
    </source>
</evidence>
<comment type="caution">
    <text evidence="4">The sequence shown here is derived from an EMBL/GenBank/DDBJ whole genome shotgun (WGS) entry which is preliminary data.</text>
</comment>
<dbReference type="PANTHER" id="PTHR38104:SF1">
    <property type="entry name" value="ANTI-SIGMA-E FACTOR RSEA"/>
    <property type="match status" value="1"/>
</dbReference>
<gene>
    <name evidence="4" type="ORF">H8K43_02495</name>
</gene>
<reference evidence="4 5" key="1">
    <citation type="submission" date="2020-08" db="EMBL/GenBank/DDBJ databases">
        <title>Novel species isolated from subtropical streams in China.</title>
        <authorList>
            <person name="Lu H."/>
        </authorList>
    </citation>
    <scope>NUCLEOTIDE SEQUENCE [LARGE SCALE GENOMIC DNA]</scope>
    <source>
        <strain evidence="4 5">CY22W</strain>
    </source>
</reference>